<proteinExistence type="predicted"/>
<name>A0A8S1D7N9_9INSE</name>
<comment type="caution">
    <text evidence="1">The sequence shown here is derived from an EMBL/GenBank/DDBJ whole genome shotgun (WGS) entry which is preliminary data.</text>
</comment>
<reference evidence="1 2" key="1">
    <citation type="submission" date="2020-04" db="EMBL/GenBank/DDBJ databases">
        <authorList>
            <person name="Alioto T."/>
            <person name="Alioto T."/>
            <person name="Gomez Garrido J."/>
        </authorList>
    </citation>
    <scope>NUCLEOTIDE SEQUENCE [LARGE SCALE GENOMIC DNA]</scope>
</reference>
<sequence>MYVIEPQTLAESKFILSSVTGVTYHMMVGETEFINQTHEVWCRSRTVLTDDMFDPQTRYQCKPSLFRLNVYQATFLVEGLFIIDNKTKARTEVTGEVYPADASKVVSDVERIVCEKL</sequence>
<evidence type="ECO:0000313" key="1">
    <source>
        <dbReference type="EMBL" id="CAB3379762.1"/>
    </source>
</evidence>
<keyword evidence="2" id="KW-1185">Reference proteome</keyword>
<dbReference type="AlphaFoldDB" id="A0A8S1D7N9"/>
<dbReference type="Proteomes" id="UP000494165">
    <property type="component" value="Unassembled WGS sequence"/>
</dbReference>
<organism evidence="1 2">
    <name type="scientific">Cloeon dipterum</name>
    <dbReference type="NCBI Taxonomy" id="197152"/>
    <lineage>
        <taxon>Eukaryota</taxon>
        <taxon>Metazoa</taxon>
        <taxon>Ecdysozoa</taxon>
        <taxon>Arthropoda</taxon>
        <taxon>Hexapoda</taxon>
        <taxon>Insecta</taxon>
        <taxon>Pterygota</taxon>
        <taxon>Palaeoptera</taxon>
        <taxon>Ephemeroptera</taxon>
        <taxon>Pisciforma</taxon>
        <taxon>Baetidae</taxon>
        <taxon>Cloeon</taxon>
    </lineage>
</organism>
<accession>A0A8S1D7N9</accession>
<protein>
    <submittedName>
        <fullName evidence="1">Uncharacterized protein</fullName>
    </submittedName>
</protein>
<dbReference type="EMBL" id="CADEPI010000195">
    <property type="protein sequence ID" value="CAB3379762.1"/>
    <property type="molecule type" value="Genomic_DNA"/>
</dbReference>
<gene>
    <name evidence="1" type="ORF">CLODIP_2_CD11576</name>
</gene>
<evidence type="ECO:0000313" key="2">
    <source>
        <dbReference type="Proteomes" id="UP000494165"/>
    </source>
</evidence>